<dbReference type="RefSeq" id="WP_284282323.1">
    <property type="nucleotide sequence ID" value="NZ_BSOJ01000032.1"/>
</dbReference>
<sequence length="192" mass="22068">MLGIPLGLLTANGVEWAMHKYVLHQMGKKRSSFWSFHFHEHHREVRQHGYYDPNYEKFPLGLHAQGKETWSLIASSVLISPLFPVMPFYVGTLWYCALNYYLVHKRSHMDPEWGAANVPWHYDHHMGNNPGANWCVTKPWFDYLMGTREFSGLTPPETNVLGLRTLPKALQKAFAVPVKLKKPLRGAGARTP</sequence>
<reference evidence="2" key="1">
    <citation type="journal article" date="2019" name="Int. J. Syst. Evol. Microbiol.">
        <title>The Global Catalogue of Microorganisms (GCM) 10K type strain sequencing project: providing services to taxonomists for standard genome sequencing and annotation.</title>
        <authorList>
            <consortium name="The Broad Institute Genomics Platform"/>
            <consortium name="The Broad Institute Genome Sequencing Center for Infectious Disease"/>
            <person name="Wu L."/>
            <person name="Ma J."/>
        </authorList>
    </citation>
    <scope>NUCLEOTIDE SEQUENCE [LARGE SCALE GENOMIC DNA]</scope>
    <source>
        <strain evidence="2">NBRC 105857</strain>
    </source>
</reference>
<dbReference type="EMBL" id="BSOJ01000032">
    <property type="protein sequence ID" value="GLR27510.1"/>
    <property type="molecule type" value="Genomic_DNA"/>
</dbReference>
<proteinExistence type="predicted"/>
<protein>
    <recommendedName>
        <fullName evidence="3">Fatty acid hydroxylase domain-containing protein</fullName>
    </recommendedName>
</protein>
<evidence type="ECO:0000313" key="2">
    <source>
        <dbReference type="Proteomes" id="UP001156664"/>
    </source>
</evidence>
<evidence type="ECO:0008006" key="3">
    <source>
        <dbReference type="Google" id="ProtNLM"/>
    </source>
</evidence>
<organism evidence="1 2">
    <name type="scientific">Limnobacter litoralis</name>
    <dbReference type="NCBI Taxonomy" id="481366"/>
    <lineage>
        <taxon>Bacteria</taxon>
        <taxon>Pseudomonadati</taxon>
        <taxon>Pseudomonadota</taxon>
        <taxon>Betaproteobacteria</taxon>
        <taxon>Burkholderiales</taxon>
        <taxon>Burkholderiaceae</taxon>
        <taxon>Limnobacter</taxon>
    </lineage>
</organism>
<name>A0ABQ5YVU1_9BURK</name>
<dbReference type="Proteomes" id="UP001156664">
    <property type="component" value="Unassembled WGS sequence"/>
</dbReference>
<accession>A0ABQ5YVU1</accession>
<comment type="caution">
    <text evidence="1">The sequence shown here is derived from an EMBL/GenBank/DDBJ whole genome shotgun (WGS) entry which is preliminary data.</text>
</comment>
<gene>
    <name evidence="1" type="ORF">GCM10007875_26010</name>
</gene>
<keyword evidence="2" id="KW-1185">Reference proteome</keyword>
<evidence type="ECO:0000313" key="1">
    <source>
        <dbReference type="EMBL" id="GLR27510.1"/>
    </source>
</evidence>